<evidence type="ECO:0000313" key="1">
    <source>
        <dbReference type="EMBL" id="SVA89808.1"/>
    </source>
</evidence>
<reference evidence="1" key="1">
    <citation type="submission" date="2018-05" db="EMBL/GenBank/DDBJ databases">
        <authorList>
            <person name="Lanie J.A."/>
            <person name="Ng W.-L."/>
            <person name="Kazmierczak K.M."/>
            <person name="Andrzejewski T.M."/>
            <person name="Davidsen T.M."/>
            <person name="Wayne K.J."/>
            <person name="Tettelin H."/>
            <person name="Glass J.I."/>
            <person name="Rusch D."/>
            <person name="Podicherti R."/>
            <person name="Tsui H.-C.T."/>
            <person name="Winkler M.E."/>
        </authorList>
    </citation>
    <scope>NUCLEOTIDE SEQUENCE</scope>
</reference>
<dbReference type="EMBL" id="UINC01021701">
    <property type="protein sequence ID" value="SVA89808.1"/>
    <property type="molecule type" value="Genomic_DNA"/>
</dbReference>
<dbReference type="Gene3D" id="1.10.1370.30">
    <property type="match status" value="1"/>
</dbReference>
<feature type="non-terminal residue" evidence="1">
    <location>
        <position position="292"/>
    </location>
</feature>
<proteinExistence type="predicted"/>
<name>A0A381ZKD9_9ZZZZ</name>
<protein>
    <recommendedName>
        <fullName evidence="2">Peptidase M3A/M3B catalytic domain-containing protein</fullName>
    </recommendedName>
</protein>
<gene>
    <name evidence="1" type="ORF">METZ01_LOCUS142662</name>
</gene>
<organism evidence="1">
    <name type="scientific">marine metagenome</name>
    <dbReference type="NCBI Taxonomy" id="408172"/>
    <lineage>
        <taxon>unclassified sequences</taxon>
        <taxon>metagenomes</taxon>
        <taxon>ecological metagenomes</taxon>
    </lineage>
</organism>
<dbReference type="AlphaFoldDB" id="A0A381ZKD9"/>
<evidence type="ECO:0008006" key="2">
    <source>
        <dbReference type="Google" id="ProtNLM"/>
    </source>
</evidence>
<dbReference type="SUPFAM" id="SSF55486">
    <property type="entry name" value="Metalloproteases ('zincins'), catalytic domain"/>
    <property type="match status" value="1"/>
</dbReference>
<sequence>MSIKKYNDYHYERIDVNKLSPRFNEIISKFDSSKSVEEQSDLIREVDKVFSEYSTYQAIAHLNFARDTKSKETKAENEYYDEIAPSMSEFSTRFAKVVVSSKYRDELVREWGRQYFNLLKMELKTFDPKIKEMLIEESKLKNEYTALLASAKIPFKDETYNLTGLGPFHTDLDRDTRKSSYEARFSFFEENSEKLDSLYDQLVKLRHRMALELGYKNYIPLGYLKMSRSDYDAKAVAEYREQIIKHVVPLAGKLYQQRKDILNLEKLYFYDGINFPEGNPKPEGTPDELVAA</sequence>
<accession>A0A381ZKD9</accession>